<dbReference type="GO" id="GO:0006352">
    <property type="term" value="P:DNA-templated transcription initiation"/>
    <property type="evidence" value="ECO:0007669"/>
    <property type="project" value="InterPro"/>
</dbReference>
<organism evidence="7 8">
    <name type="scientific">Sphingobacterium paucimobilis HER1398</name>
    <dbReference type="NCBI Taxonomy" id="1346330"/>
    <lineage>
        <taxon>Bacteria</taxon>
        <taxon>Pseudomonadati</taxon>
        <taxon>Bacteroidota</taxon>
        <taxon>Sphingobacteriia</taxon>
        <taxon>Sphingobacteriales</taxon>
        <taxon>Sphingobacteriaceae</taxon>
        <taxon>Sphingobacterium</taxon>
    </lineage>
</organism>
<comment type="similarity">
    <text evidence="1">Belongs to the sigma-70 factor family. ECF subfamily.</text>
</comment>
<dbReference type="InterPro" id="IPR039425">
    <property type="entry name" value="RNA_pol_sigma-70-like"/>
</dbReference>
<dbReference type="InterPro" id="IPR013325">
    <property type="entry name" value="RNA_pol_sigma_r2"/>
</dbReference>
<dbReference type="InterPro" id="IPR013324">
    <property type="entry name" value="RNA_pol_sigma_r3/r4-like"/>
</dbReference>
<protein>
    <recommendedName>
        <fullName evidence="9">HTH luxR-type domain-containing protein</fullName>
    </recommendedName>
</protein>
<feature type="domain" description="RNA polymerase sigma-70 region 2" evidence="5">
    <location>
        <begin position="40"/>
        <end position="103"/>
    </location>
</feature>
<dbReference type="SUPFAM" id="SSF88946">
    <property type="entry name" value="Sigma2 domain of RNA polymerase sigma factors"/>
    <property type="match status" value="1"/>
</dbReference>
<dbReference type="Gene3D" id="1.10.10.10">
    <property type="entry name" value="Winged helix-like DNA-binding domain superfamily/Winged helix DNA-binding domain"/>
    <property type="match status" value="1"/>
</dbReference>
<dbReference type="InterPro" id="IPR013249">
    <property type="entry name" value="RNA_pol_sigma70_r4_t2"/>
</dbReference>
<accession>U2J1K1</accession>
<dbReference type="InterPro" id="IPR036388">
    <property type="entry name" value="WH-like_DNA-bd_sf"/>
</dbReference>
<dbReference type="InterPro" id="IPR014327">
    <property type="entry name" value="RNA_pol_sigma70_bacteroid"/>
</dbReference>
<dbReference type="InterPro" id="IPR014284">
    <property type="entry name" value="RNA_pol_sigma-70_dom"/>
</dbReference>
<dbReference type="GO" id="GO:0003677">
    <property type="term" value="F:DNA binding"/>
    <property type="evidence" value="ECO:0007669"/>
    <property type="project" value="InterPro"/>
</dbReference>
<evidence type="ECO:0000313" key="7">
    <source>
        <dbReference type="EMBL" id="ERJ58849.1"/>
    </source>
</evidence>
<dbReference type="NCBIfam" id="TIGR02985">
    <property type="entry name" value="Sig70_bacteroi1"/>
    <property type="match status" value="1"/>
</dbReference>
<dbReference type="PANTHER" id="PTHR43133:SF46">
    <property type="entry name" value="RNA POLYMERASE SIGMA-70 FACTOR ECF SUBFAMILY"/>
    <property type="match status" value="1"/>
</dbReference>
<dbReference type="eggNOG" id="COG1595">
    <property type="taxonomic scope" value="Bacteria"/>
</dbReference>
<evidence type="ECO:0000259" key="6">
    <source>
        <dbReference type="Pfam" id="PF08281"/>
    </source>
</evidence>
<dbReference type="InterPro" id="IPR007627">
    <property type="entry name" value="RNA_pol_sigma70_r2"/>
</dbReference>
<keyword evidence="2" id="KW-0805">Transcription regulation</keyword>
<dbReference type="GO" id="GO:0016987">
    <property type="term" value="F:sigma factor activity"/>
    <property type="evidence" value="ECO:0007669"/>
    <property type="project" value="UniProtKB-KW"/>
</dbReference>
<dbReference type="STRING" id="1346330.M472_08710"/>
<evidence type="ECO:0000256" key="4">
    <source>
        <dbReference type="ARBA" id="ARBA00023163"/>
    </source>
</evidence>
<dbReference type="Proteomes" id="UP000016584">
    <property type="component" value="Unassembled WGS sequence"/>
</dbReference>
<proteinExistence type="inferred from homology"/>
<keyword evidence="4" id="KW-0804">Transcription</keyword>
<evidence type="ECO:0000313" key="8">
    <source>
        <dbReference type="Proteomes" id="UP000016584"/>
    </source>
</evidence>
<evidence type="ECO:0000259" key="5">
    <source>
        <dbReference type="Pfam" id="PF04542"/>
    </source>
</evidence>
<dbReference type="PANTHER" id="PTHR43133">
    <property type="entry name" value="RNA POLYMERASE ECF-TYPE SIGMA FACTO"/>
    <property type="match status" value="1"/>
</dbReference>
<dbReference type="Gene3D" id="1.10.1740.10">
    <property type="match status" value="1"/>
</dbReference>
<evidence type="ECO:0000256" key="2">
    <source>
        <dbReference type="ARBA" id="ARBA00023015"/>
    </source>
</evidence>
<comment type="caution">
    <text evidence="7">The sequence shown here is derived from an EMBL/GenBank/DDBJ whole genome shotgun (WGS) entry which is preliminary data.</text>
</comment>
<sequence>MRKINPIDYGVDFFSADIKNLLSRLQDRDEEAFNEVFLVLYPRLCLFAEKFVQDIGDAEDIVEDVFMKLWNRPVLFNDDEHLKASLYRSIRNSCINFLKVNKRRLERDSFFLEEQGEYSEETYLSEVTRSELLAELYNAISELPPQAQKVIIKTYIEGGSNQEVADALSLSINTVKNHKQHGLALLRSKLSDNSYFLLFILNSLHFIDRLK</sequence>
<keyword evidence="8" id="KW-1185">Reference proteome</keyword>
<dbReference type="NCBIfam" id="TIGR02937">
    <property type="entry name" value="sigma70-ECF"/>
    <property type="match status" value="1"/>
</dbReference>
<reference evidence="7 8" key="1">
    <citation type="journal article" date="2013" name="Genome Announc.">
        <title>The Draft Genome Sequence of Sphingomonas paucimobilis Strain HER1398 (Proteobacteria), Host to the Giant PAU Phage, Indicates That It Is a Member of the Genus Sphingobacterium (Bacteroidetes).</title>
        <authorList>
            <person name="White R.A.III."/>
            <person name="Suttle C.A."/>
        </authorList>
    </citation>
    <scope>NUCLEOTIDE SEQUENCE [LARGE SCALE GENOMIC DNA]</scope>
    <source>
        <strain evidence="7 8">HER1398</strain>
    </source>
</reference>
<dbReference type="PATRIC" id="fig|1346330.5.peg.2180"/>
<dbReference type="RefSeq" id="WP_021070342.1">
    <property type="nucleotide sequence ID" value="NZ_ATDL01000015.1"/>
</dbReference>
<evidence type="ECO:0000256" key="1">
    <source>
        <dbReference type="ARBA" id="ARBA00010641"/>
    </source>
</evidence>
<evidence type="ECO:0008006" key="9">
    <source>
        <dbReference type="Google" id="ProtNLM"/>
    </source>
</evidence>
<dbReference type="AlphaFoldDB" id="U2J1K1"/>
<keyword evidence="3" id="KW-0731">Sigma factor</keyword>
<dbReference type="OrthoDB" id="656273at2"/>
<name>U2J1K1_9SPHI</name>
<gene>
    <name evidence="7" type="ORF">M472_08710</name>
</gene>
<evidence type="ECO:0000256" key="3">
    <source>
        <dbReference type="ARBA" id="ARBA00023082"/>
    </source>
</evidence>
<dbReference type="EMBL" id="ATDL01000015">
    <property type="protein sequence ID" value="ERJ58849.1"/>
    <property type="molecule type" value="Genomic_DNA"/>
</dbReference>
<dbReference type="SUPFAM" id="SSF88659">
    <property type="entry name" value="Sigma3 and sigma4 domains of RNA polymerase sigma factors"/>
    <property type="match status" value="1"/>
</dbReference>
<dbReference type="Pfam" id="PF04542">
    <property type="entry name" value="Sigma70_r2"/>
    <property type="match status" value="1"/>
</dbReference>
<feature type="domain" description="RNA polymerase sigma factor 70 region 4 type 2" evidence="6">
    <location>
        <begin position="134"/>
        <end position="185"/>
    </location>
</feature>
<dbReference type="Pfam" id="PF08281">
    <property type="entry name" value="Sigma70_r4_2"/>
    <property type="match status" value="1"/>
</dbReference>